<proteinExistence type="predicted"/>
<dbReference type="RefSeq" id="XP_022343856.1">
    <property type="nucleotide sequence ID" value="XM_022488148.1"/>
</dbReference>
<feature type="transmembrane region" description="Helical" evidence="2">
    <location>
        <begin position="155"/>
        <end position="178"/>
    </location>
</feature>
<evidence type="ECO:0000256" key="1">
    <source>
        <dbReference type="SAM" id="MobiDB-lite"/>
    </source>
</evidence>
<evidence type="ECO:0000256" key="3">
    <source>
        <dbReference type="SAM" id="SignalP"/>
    </source>
</evidence>
<reference evidence="5" key="1">
    <citation type="submission" date="2025-08" db="UniProtKB">
        <authorList>
            <consortium name="RefSeq"/>
        </authorList>
    </citation>
    <scope>IDENTIFICATION</scope>
    <source>
        <tissue evidence="5">Whole sample</tissue>
    </source>
</reference>
<gene>
    <name evidence="5" type="primary">LOC111136957</name>
</gene>
<dbReference type="Gene3D" id="2.170.300.10">
    <property type="entry name" value="Tie2 ligand-binding domain superfamily"/>
    <property type="match status" value="1"/>
</dbReference>
<dbReference type="GeneID" id="111136957"/>
<keyword evidence="2" id="KW-1133">Transmembrane helix</keyword>
<organism evidence="4 5">
    <name type="scientific">Crassostrea virginica</name>
    <name type="common">Eastern oyster</name>
    <dbReference type="NCBI Taxonomy" id="6565"/>
    <lineage>
        <taxon>Eukaryota</taxon>
        <taxon>Metazoa</taxon>
        <taxon>Spiralia</taxon>
        <taxon>Lophotrochozoa</taxon>
        <taxon>Mollusca</taxon>
        <taxon>Bivalvia</taxon>
        <taxon>Autobranchia</taxon>
        <taxon>Pteriomorphia</taxon>
        <taxon>Ostreida</taxon>
        <taxon>Ostreoidea</taxon>
        <taxon>Ostreidae</taxon>
        <taxon>Crassostrea</taxon>
    </lineage>
</organism>
<dbReference type="Proteomes" id="UP000694844">
    <property type="component" value="Chromosome 5"/>
</dbReference>
<name>A0A8B8EV57_CRAVI</name>
<dbReference type="KEGG" id="cvn:111136957"/>
<evidence type="ECO:0000313" key="4">
    <source>
        <dbReference type="Proteomes" id="UP000694844"/>
    </source>
</evidence>
<dbReference type="AlphaFoldDB" id="A0A8B8EV57"/>
<keyword evidence="2" id="KW-0472">Membrane</keyword>
<feature type="region of interest" description="Disordered" evidence="1">
    <location>
        <begin position="193"/>
        <end position="222"/>
    </location>
</feature>
<keyword evidence="4" id="KW-1185">Reference proteome</keyword>
<feature type="signal peptide" evidence="3">
    <location>
        <begin position="1"/>
        <end position="24"/>
    </location>
</feature>
<feature type="chain" id="PRO_5034342668" evidence="3">
    <location>
        <begin position="25"/>
        <end position="358"/>
    </location>
</feature>
<accession>A0A8B8EV57</accession>
<protein>
    <submittedName>
        <fullName evidence="5">Uncharacterized protein LOC111136957 isoform X1</fullName>
    </submittedName>
</protein>
<keyword evidence="2" id="KW-0812">Transmembrane</keyword>
<sequence>MYISFTPILLMVVYFSTEQGLCSCTAFMLETMDLYADLLFIILFNLCKGQGSETGVCFRSDVGIVLCCRNYKLENNTCVPCPAGWWEKNCSQRCPSGQFGSFCSETCDCDKCNHVYGCRDDFNTSSTNYIELTDIENSSGNGSISGLFNLTVETWIILSSAGGLVIIISVVGVACLLCRKIKGKKSWEPTTSTYNGESLLNDHPSPNTSETCIRSSTAGQPESEYNSSIEAFHCDPSANYAAIPGDKLSDTYVEENDVNLDHFTSNRKQFSSFRSTKKSLNTFTADIDDKYTMVNLAHKNSGTDSVTNNDVSFSANVITEDHAYFVLESTSSIRDKHYNGPTRVDDLPPPRFSVLGEW</sequence>
<keyword evidence="3" id="KW-0732">Signal</keyword>
<evidence type="ECO:0000256" key="2">
    <source>
        <dbReference type="SAM" id="Phobius"/>
    </source>
</evidence>
<dbReference type="OrthoDB" id="6160482at2759"/>
<evidence type="ECO:0000313" key="5">
    <source>
        <dbReference type="RefSeq" id="XP_022343856.1"/>
    </source>
</evidence>